<evidence type="ECO:0000256" key="1">
    <source>
        <dbReference type="SAM" id="MobiDB-lite"/>
    </source>
</evidence>
<dbReference type="Gene3D" id="1.10.3680.10">
    <property type="entry name" value="TerB-like"/>
    <property type="match status" value="1"/>
</dbReference>
<dbReference type="InterPro" id="IPR025266">
    <property type="entry name" value="TerB_N"/>
</dbReference>
<keyword evidence="2" id="KW-0472">Membrane</keyword>
<evidence type="ECO:0000259" key="5">
    <source>
        <dbReference type="Pfam" id="PF15615"/>
    </source>
</evidence>
<feature type="domain" description="TerB-C" evidence="5">
    <location>
        <begin position="666"/>
        <end position="786"/>
    </location>
</feature>
<dbReference type="Pfam" id="PF05099">
    <property type="entry name" value="TerB"/>
    <property type="match status" value="1"/>
</dbReference>
<protein>
    <recommendedName>
        <fullName evidence="8">Tellurite resistance protein TerB</fullName>
    </recommendedName>
</protein>
<accession>A0A918GCV5</accession>
<sequence length="788" mass="84119">MTAWDGKGAHRVDAVLGLVILALAAWALFALGRALIRLIRKPARARHVLQPPTPGYVHRGAPAPVGGVAAPMRSVSTAETTDTLLRPVPEPPREPEPRYAQAAVTTEAARWFPPGEPVNIGGKALPDGMLYIGRSLPAPRGGTDPALVDPTLKIDHRRPDHAGETMGYWPSYTEISPRARGAYLHWLASGRRDPHAYIGYPFLFLYGIERRLFVDTEHCGREERAALLAEVQRLNRVYAGNRSFAGYTGRLLAAVVEPGGDWIGRPPPEPVTEWSFEIPMDLRVGLGQHIAANVPLPAEWALAWCIAHPDTRRLRTPATRCPEEFTALFARLYRRDHGEGMVLKRPKRTITTTYRPASAGIGEVVVGVGDLPDVSGLKAPLTRLEALVEEATDALDAYSRYLGRNPAARGTAAALALLPDGVGPTSADAEALWAWAQARLAEAPNAVVSTADLVARWPTASGKLGKADVALIARLLDKRGFGIEPDVRFGGSTPAAGGQVVLFRRGDDAAAAPSAEYLPAQAVITLGAAVALADGTVSAPERRRLRDHVTSAFDLSHDEVLRLDAHASLIMANPPTPAALKRKLAAVPAEDRGAIADLLADIAASDGEVSVHEIRTLERLYTALGADPGEVYSRVHGKATAASEPVAVRVAGEPVARVPIPKAVSRAQAPTGVGLDLAVLARKRAESQRVAAHLAEIFAEEEQAPPPPPAATAVAGLDAAHSAFLALLDTRDEWDRAELEARADELGLLLDGALDTINEAAFDSVDAPFWEGSDPILINHDVAEDMRP</sequence>
<keyword evidence="2" id="KW-1133">Transmembrane helix</keyword>
<dbReference type="Pfam" id="PF13208">
    <property type="entry name" value="TerB_N"/>
    <property type="match status" value="1"/>
</dbReference>
<name>A0A918GCV5_9PSEU</name>
<evidence type="ECO:0000256" key="2">
    <source>
        <dbReference type="SAM" id="Phobius"/>
    </source>
</evidence>
<keyword evidence="7" id="KW-1185">Reference proteome</keyword>
<dbReference type="InterPro" id="IPR007791">
    <property type="entry name" value="DjlA_N"/>
</dbReference>
<feature type="domain" description="TerB N-terminal" evidence="4">
    <location>
        <begin position="113"/>
        <end position="313"/>
    </location>
</feature>
<comment type="caution">
    <text evidence="6">The sequence shown here is derived from an EMBL/GenBank/DDBJ whole genome shotgun (WGS) entry which is preliminary data.</text>
</comment>
<evidence type="ECO:0000259" key="4">
    <source>
        <dbReference type="Pfam" id="PF13208"/>
    </source>
</evidence>
<dbReference type="AlphaFoldDB" id="A0A918GCV5"/>
<organism evidence="6 7">
    <name type="scientific">Actinokineospora fastidiosa</name>
    <dbReference type="NCBI Taxonomy" id="1816"/>
    <lineage>
        <taxon>Bacteria</taxon>
        <taxon>Bacillati</taxon>
        <taxon>Actinomycetota</taxon>
        <taxon>Actinomycetes</taxon>
        <taxon>Pseudonocardiales</taxon>
        <taxon>Pseudonocardiaceae</taxon>
        <taxon>Actinokineospora</taxon>
    </lineage>
</organism>
<dbReference type="InterPro" id="IPR029024">
    <property type="entry name" value="TerB-like"/>
</dbReference>
<evidence type="ECO:0000313" key="7">
    <source>
        <dbReference type="Proteomes" id="UP000660680"/>
    </source>
</evidence>
<feature type="region of interest" description="Disordered" evidence="1">
    <location>
        <begin position="78"/>
        <end position="97"/>
    </location>
</feature>
<evidence type="ECO:0000313" key="6">
    <source>
        <dbReference type="EMBL" id="GGS29002.1"/>
    </source>
</evidence>
<feature type="transmembrane region" description="Helical" evidence="2">
    <location>
        <begin position="14"/>
        <end position="36"/>
    </location>
</feature>
<dbReference type="Pfam" id="PF15615">
    <property type="entry name" value="TerB_C"/>
    <property type="match status" value="1"/>
</dbReference>
<dbReference type="EMBL" id="BMRB01000002">
    <property type="protein sequence ID" value="GGS29002.1"/>
    <property type="molecule type" value="Genomic_DNA"/>
</dbReference>
<reference evidence="6" key="2">
    <citation type="submission" date="2020-09" db="EMBL/GenBank/DDBJ databases">
        <authorList>
            <person name="Sun Q."/>
            <person name="Ohkuma M."/>
        </authorList>
    </citation>
    <scope>NUCLEOTIDE SEQUENCE</scope>
    <source>
        <strain evidence="6">JCM 3276</strain>
    </source>
</reference>
<feature type="domain" description="Co-chaperone DjlA N-terminal" evidence="3">
    <location>
        <begin position="521"/>
        <end position="630"/>
    </location>
</feature>
<evidence type="ECO:0000259" key="3">
    <source>
        <dbReference type="Pfam" id="PF05099"/>
    </source>
</evidence>
<reference evidence="6" key="1">
    <citation type="journal article" date="2014" name="Int. J. Syst. Evol. Microbiol.">
        <title>Complete genome sequence of Corynebacterium casei LMG S-19264T (=DSM 44701T), isolated from a smear-ripened cheese.</title>
        <authorList>
            <consortium name="US DOE Joint Genome Institute (JGI-PGF)"/>
            <person name="Walter F."/>
            <person name="Albersmeier A."/>
            <person name="Kalinowski J."/>
            <person name="Ruckert C."/>
        </authorList>
    </citation>
    <scope>NUCLEOTIDE SEQUENCE</scope>
    <source>
        <strain evidence="6">JCM 3276</strain>
    </source>
</reference>
<gene>
    <name evidence="6" type="ORF">GCM10010171_22740</name>
</gene>
<dbReference type="Proteomes" id="UP000660680">
    <property type="component" value="Unassembled WGS sequence"/>
</dbReference>
<keyword evidence="2" id="KW-0812">Transmembrane</keyword>
<dbReference type="InterPro" id="IPR028932">
    <property type="entry name" value="TerB-C"/>
</dbReference>
<proteinExistence type="predicted"/>
<dbReference type="SUPFAM" id="SSF158682">
    <property type="entry name" value="TerB-like"/>
    <property type="match status" value="1"/>
</dbReference>
<dbReference type="CDD" id="cd07176">
    <property type="entry name" value="terB"/>
    <property type="match status" value="1"/>
</dbReference>
<evidence type="ECO:0008006" key="8">
    <source>
        <dbReference type="Google" id="ProtNLM"/>
    </source>
</evidence>